<accession>A0A8J6I1Q2</accession>
<name>A0A8J6I1Q2_9FIRM</name>
<proteinExistence type="predicted"/>
<evidence type="ECO:0000313" key="1">
    <source>
        <dbReference type="EMBL" id="MBA2133089.1"/>
    </source>
</evidence>
<protein>
    <submittedName>
        <fullName evidence="1">DUF951 domain-containing protein</fullName>
    </submittedName>
</protein>
<dbReference type="Proteomes" id="UP000657177">
    <property type="component" value="Unassembled WGS sequence"/>
</dbReference>
<evidence type="ECO:0000313" key="2">
    <source>
        <dbReference type="Proteomes" id="UP000657177"/>
    </source>
</evidence>
<dbReference type="PANTHER" id="PTHR38455">
    <property type="entry name" value="HYPOTHETICAL CYTOSOLIC PROTEIN"/>
    <property type="match status" value="1"/>
</dbReference>
<reference evidence="1" key="1">
    <citation type="submission" date="2020-06" db="EMBL/GenBank/DDBJ databases">
        <title>Novel chitinolytic bacterium.</title>
        <authorList>
            <person name="Ungkulpasvich U."/>
            <person name="Kosugi A."/>
            <person name="Uke A."/>
        </authorList>
    </citation>
    <scope>NUCLEOTIDE SEQUENCE</scope>
    <source>
        <strain evidence="1">UUS1-1</strain>
    </source>
</reference>
<dbReference type="PANTHER" id="PTHR38455:SF1">
    <property type="entry name" value="DUF951 DOMAIN-CONTAINING PROTEIN"/>
    <property type="match status" value="1"/>
</dbReference>
<comment type="caution">
    <text evidence="1">The sequence shown here is derived from an EMBL/GenBank/DDBJ whole genome shotgun (WGS) entry which is preliminary data.</text>
</comment>
<dbReference type="InterPro" id="IPR009296">
    <property type="entry name" value="DUF951"/>
</dbReference>
<keyword evidence="2" id="KW-1185">Reference proteome</keyword>
<organism evidence="1 2">
    <name type="scientific">Capillibacterium thermochitinicola</name>
    <dbReference type="NCBI Taxonomy" id="2699427"/>
    <lineage>
        <taxon>Bacteria</taxon>
        <taxon>Bacillati</taxon>
        <taxon>Bacillota</taxon>
        <taxon>Capillibacterium</taxon>
    </lineage>
</organism>
<gene>
    <name evidence="1" type="ORF">G5B42_05975</name>
</gene>
<sequence length="73" mass="8313">MKEPLKLALGDQVQLRKPHPCGGTEWEVLRVGMDIRLKCLTCGRLVLIPRVKLEKGIKKIVRAEYPNNTFNSL</sequence>
<dbReference type="Pfam" id="PF06107">
    <property type="entry name" value="DUF951"/>
    <property type="match status" value="1"/>
</dbReference>
<dbReference type="EMBL" id="JAAKDE010000012">
    <property type="protein sequence ID" value="MBA2133089.1"/>
    <property type="molecule type" value="Genomic_DNA"/>
</dbReference>
<dbReference type="AlphaFoldDB" id="A0A8J6I1Q2"/>
<dbReference type="RefSeq" id="WP_181339546.1">
    <property type="nucleotide sequence ID" value="NZ_JAAKDE010000012.1"/>
</dbReference>